<name>A0A0P1KUI5_9SACH</name>
<evidence type="ECO:0000256" key="1">
    <source>
        <dbReference type="ARBA" id="ARBA00022898"/>
    </source>
</evidence>
<dbReference type="PROSITE" id="PS01211">
    <property type="entry name" value="UPF0001"/>
    <property type="match status" value="1"/>
</dbReference>
<dbReference type="EMBL" id="LN890553">
    <property type="protein sequence ID" value="CUS23887.1"/>
    <property type="molecule type" value="Genomic_DNA"/>
</dbReference>
<dbReference type="Gene3D" id="3.20.20.10">
    <property type="entry name" value="Alanine racemase"/>
    <property type="match status" value="1"/>
</dbReference>
<dbReference type="NCBIfam" id="TIGR00044">
    <property type="entry name" value="YggS family pyridoxal phosphate-dependent enzyme"/>
    <property type="match status" value="1"/>
</dbReference>
<dbReference type="InterPro" id="IPR001608">
    <property type="entry name" value="Ala_racemase_N"/>
</dbReference>
<keyword evidence="1 2" id="KW-0663">Pyridoxal phosphate</keyword>
<dbReference type="AlphaFoldDB" id="A0A0P1KUI5"/>
<organism evidence="5 6">
    <name type="scientific">Lachancea quebecensis</name>
    <dbReference type="NCBI Taxonomy" id="1654605"/>
    <lineage>
        <taxon>Eukaryota</taxon>
        <taxon>Fungi</taxon>
        <taxon>Dikarya</taxon>
        <taxon>Ascomycota</taxon>
        <taxon>Saccharomycotina</taxon>
        <taxon>Saccharomycetes</taxon>
        <taxon>Saccharomycetales</taxon>
        <taxon>Saccharomycetaceae</taxon>
        <taxon>Lachancea</taxon>
    </lineage>
</organism>
<dbReference type="OrthoDB" id="10264196at2759"/>
<reference evidence="6" key="1">
    <citation type="submission" date="2015-10" db="EMBL/GenBank/DDBJ databases">
        <authorList>
            <person name="Devillers H."/>
        </authorList>
    </citation>
    <scope>NUCLEOTIDE SEQUENCE [LARGE SCALE GENOMIC DNA]</scope>
</reference>
<evidence type="ECO:0000256" key="3">
    <source>
        <dbReference type="RuleBase" id="RU004514"/>
    </source>
</evidence>
<feature type="domain" description="Alanine racemase N-terminal" evidence="4">
    <location>
        <begin position="62"/>
        <end position="287"/>
    </location>
</feature>
<evidence type="ECO:0000259" key="4">
    <source>
        <dbReference type="Pfam" id="PF01168"/>
    </source>
</evidence>
<sequence>MIIGMTVPSTGLITDNEPITSQQSNHKGEHKELRSLGQYMISSISKRAMSELRKNELLSSYEAVKATVDSYAKRCGRSDVFLLPVSKLKPASDIKLLYDHGIRSFGENYVQELISKAEILPKDIKWHFIGGLQTNKCKDLAKVENLYAVETIDSLKKAKKLNETRAKLHPQANKIRCNIQINTSEEAQKSGLSSEKEIFEVVHFMLSDEATNIELGGLMTIGSWDVSHSETEENRDFAVLCEWKKKIDDKFATDLKLSMGMSSDFKQAINQGTSQVRIGTDIFGARPSRAEASI</sequence>
<proteinExistence type="inferred from homology"/>
<dbReference type="InterPro" id="IPR029066">
    <property type="entry name" value="PLP-binding_barrel"/>
</dbReference>
<comment type="similarity">
    <text evidence="2 3">Belongs to the pyridoxal phosphate-binding protein YggS/PROSC family.</text>
</comment>
<dbReference type="Proteomes" id="UP000236544">
    <property type="component" value="Unassembled WGS sequence"/>
</dbReference>
<dbReference type="CDD" id="cd06822">
    <property type="entry name" value="PLPDE_III_YBL036c_euk"/>
    <property type="match status" value="1"/>
</dbReference>
<dbReference type="InterPro" id="IPR011078">
    <property type="entry name" value="PyrdxlP_homeostasis"/>
</dbReference>
<dbReference type="SUPFAM" id="SSF51419">
    <property type="entry name" value="PLP-binding barrel"/>
    <property type="match status" value="1"/>
</dbReference>
<comment type="function">
    <text evidence="2">Pyridoxal 5'-phosphate (PLP)-binding protein, which may be involved in intracellular homeostatic regulation of pyridoxal 5'-phosphate (PLP), the active form of vitamin B6.</text>
</comment>
<protein>
    <recommendedName>
        <fullName evidence="2">Pyridoxal phosphate homeostasis protein</fullName>
        <shortName evidence="2">PLP homeostasis protein</shortName>
    </recommendedName>
</protein>
<dbReference type="HAMAP" id="MF_02087">
    <property type="entry name" value="PLP_homeostasis"/>
    <property type="match status" value="1"/>
</dbReference>
<evidence type="ECO:0000256" key="2">
    <source>
        <dbReference type="HAMAP-Rule" id="MF_03225"/>
    </source>
</evidence>
<keyword evidence="6" id="KW-1185">Reference proteome</keyword>
<evidence type="ECO:0000313" key="6">
    <source>
        <dbReference type="Proteomes" id="UP000236544"/>
    </source>
</evidence>
<dbReference type="PANTHER" id="PTHR10146:SF14">
    <property type="entry name" value="PYRIDOXAL PHOSPHATE HOMEOSTASIS PROTEIN"/>
    <property type="match status" value="1"/>
</dbReference>
<gene>
    <name evidence="5" type="ORF">LAQU0_S12e02256g</name>
</gene>
<dbReference type="PANTHER" id="PTHR10146">
    <property type="entry name" value="PROLINE SYNTHETASE CO-TRANSCRIBED BACTERIAL HOMOLOG PROTEIN"/>
    <property type="match status" value="1"/>
</dbReference>
<feature type="modified residue" description="N6-(pyridoxal phosphate)lysine" evidence="2">
    <location>
        <position position="87"/>
    </location>
</feature>
<accession>A0A0P1KUI5</accession>
<dbReference type="Pfam" id="PF01168">
    <property type="entry name" value="Ala_racemase_N"/>
    <property type="match status" value="1"/>
</dbReference>
<dbReference type="FunFam" id="3.20.20.10:FF:000007">
    <property type="entry name" value="Pyridoxal phosphate homeostasis protein"/>
    <property type="match status" value="1"/>
</dbReference>
<evidence type="ECO:0000313" key="5">
    <source>
        <dbReference type="EMBL" id="CUS23887.1"/>
    </source>
</evidence>
<dbReference type="GO" id="GO:0030170">
    <property type="term" value="F:pyridoxal phosphate binding"/>
    <property type="evidence" value="ECO:0007669"/>
    <property type="project" value="UniProtKB-UniRule"/>
</dbReference>